<dbReference type="RefSeq" id="WP_378057658.1">
    <property type="nucleotide sequence ID" value="NZ_JBHSIS010000008.1"/>
</dbReference>
<accession>A0ABV9S5G4</accession>
<evidence type="ECO:0000313" key="2">
    <source>
        <dbReference type="EMBL" id="MFC4855700.1"/>
    </source>
</evidence>
<evidence type="ECO:0000256" key="1">
    <source>
        <dbReference type="SAM" id="Phobius"/>
    </source>
</evidence>
<dbReference type="EMBL" id="JBHSIS010000008">
    <property type="protein sequence ID" value="MFC4855700.1"/>
    <property type="molecule type" value="Genomic_DNA"/>
</dbReference>
<gene>
    <name evidence="2" type="ORF">ACFPCV_19495</name>
</gene>
<name>A0ABV9S5G4_9PSEU</name>
<feature type="transmembrane region" description="Helical" evidence="1">
    <location>
        <begin position="127"/>
        <end position="149"/>
    </location>
</feature>
<organism evidence="2 3">
    <name type="scientific">Actinophytocola glycyrrhizae</name>
    <dbReference type="NCBI Taxonomy" id="2044873"/>
    <lineage>
        <taxon>Bacteria</taxon>
        <taxon>Bacillati</taxon>
        <taxon>Actinomycetota</taxon>
        <taxon>Actinomycetes</taxon>
        <taxon>Pseudonocardiales</taxon>
        <taxon>Pseudonocardiaceae</taxon>
    </lineage>
</organism>
<keyword evidence="1" id="KW-0472">Membrane</keyword>
<dbReference type="Proteomes" id="UP001595859">
    <property type="component" value="Unassembled WGS sequence"/>
</dbReference>
<keyword evidence="1" id="KW-0812">Transmembrane</keyword>
<feature type="transmembrane region" description="Helical" evidence="1">
    <location>
        <begin position="161"/>
        <end position="191"/>
    </location>
</feature>
<proteinExistence type="predicted"/>
<keyword evidence="3" id="KW-1185">Reference proteome</keyword>
<feature type="transmembrane region" description="Helical" evidence="1">
    <location>
        <begin position="43"/>
        <end position="63"/>
    </location>
</feature>
<feature type="transmembrane region" description="Helical" evidence="1">
    <location>
        <begin position="75"/>
        <end position="97"/>
    </location>
</feature>
<comment type="caution">
    <text evidence="2">The sequence shown here is derived from an EMBL/GenBank/DDBJ whole genome shotgun (WGS) entry which is preliminary data.</text>
</comment>
<keyword evidence="1" id="KW-1133">Transmembrane helix</keyword>
<evidence type="ECO:0000313" key="3">
    <source>
        <dbReference type="Proteomes" id="UP001595859"/>
    </source>
</evidence>
<protein>
    <recommendedName>
        <fullName evidence="4">DUF4386 family protein</fullName>
    </recommendedName>
</protein>
<evidence type="ECO:0008006" key="4">
    <source>
        <dbReference type="Google" id="ProtNLM"/>
    </source>
</evidence>
<reference evidence="3" key="1">
    <citation type="journal article" date="2019" name="Int. J. Syst. Evol. Microbiol.">
        <title>The Global Catalogue of Microorganisms (GCM) 10K type strain sequencing project: providing services to taxonomists for standard genome sequencing and annotation.</title>
        <authorList>
            <consortium name="The Broad Institute Genomics Platform"/>
            <consortium name="The Broad Institute Genome Sequencing Center for Infectious Disease"/>
            <person name="Wu L."/>
            <person name="Ma J."/>
        </authorList>
    </citation>
    <scope>NUCLEOTIDE SEQUENCE [LARGE SCALE GENOMIC DNA]</scope>
    <source>
        <strain evidence="3">ZS-22-S1</strain>
    </source>
</reference>
<sequence length="209" mass="21664">MVRTAFFAAPLFLLLGVLGMKLGWKPNPDLDWTVALPLWTAAHLAYIIGNLAMLVVLATLWTWTKDAARHTAERAAVAVVALAGLVGTVAMTGQMVIDLIVGFRAGARSEMSAISRSIQELPGVETFFYGAVPALGLAGVSVLALIAAARRQMPVWPAATFLVASLAIGSGITALMVIGGVTSCVALPAMVRRVPLTSLSAAGRAVVAS</sequence>